<dbReference type="InterPro" id="IPR001851">
    <property type="entry name" value="ABC_transp_permease"/>
</dbReference>
<dbReference type="Pfam" id="PF02653">
    <property type="entry name" value="BPD_transp_2"/>
    <property type="match status" value="1"/>
</dbReference>
<evidence type="ECO:0000256" key="3">
    <source>
        <dbReference type="ARBA" id="ARBA00022692"/>
    </source>
</evidence>
<evidence type="ECO:0000313" key="8">
    <source>
        <dbReference type="Proteomes" id="UP001056035"/>
    </source>
</evidence>
<proteinExistence type="predicted"/>
<gene>
    <name evidence="7" type="ORF">NBH00_13855</name>
</gene>
<feature type="transmembrane region" description="Helical" evidence="6">
    <location>
        <begin position="55"/>
        <end position="76"/>
    </location>
</feature>
<keyword evidence="2" id="KW-1003">Cell membrane</keyword>
<evidence type="ECO:0000256" key="2">
    <source>
        <dbReference type="ARBA" id="ARBA00022475"/>
    </source>
</evidence>
<keyword evidence="3 6" id="KW-0812">Transmembrane</keyword>
<feature type="transmembrane region" description="Helical" evidence="6">
    <location>
        <begin position="81"/>
        <end position="100"/>
    </location>
</feature>
<evidence type="ECO:0000256" key="6">
    <source>
        <dbReference type="SAM" id="Phobius"/>
    </source>
</evidence>
<keyword evidence="4 6" id="KW-1133">Transmembrane helix</keyword>
<dbReference type="CDD" id="cd06581">
    <property type="entry name" value="TM_PBP1_LivM_like"/>
    <property type="match status" value="1"/>
</dbReference>
<feature type="transmembrane region" description="Helical" evidence="6">
    <location>
        <begin position="26"/>
        <end position="43"/>
    </location>
</feature>
<feature type="transmembrane region" description="Helical" evidence="6">
    <location>
        <begin position="149"/>
        <end position="167"/>
    </location>
</feature>
<evidence type="ECO:0000256" key="1">
    <source>
        <dbReference type="ARBA" id="ARBA00004651"/>
    </source>
</evidence>
<dbReference type="PANTHER" id="PTHR30482:SF10">
    <property type="entry name" value="HIGH-AFFINITY BRANCHED-CHAIN AMINO ACID TRANSPORT PROTEIN BRAE"/>
    <property type="match status" value="1"/>
</dbReference>
<dbReference type="EMBL" id="CP098502">
    <property type="protein sequence ID" value="UTI62446.1"/>
    <property type="molecule type" value="Genomic_DNA"/>
</dbReference>
<accession>A0ABY5DNL3</accession>
<dbReference type="PANTHER" id="PTHR30482">
    <property type="entry name" value="HIGH-AFFINITY BRANCHED-CHAIN AMINO ACID TRANSPORT SYSTEM PERMEASE"/>
    <property type="match status" value="1"/>
</dbReference>
<dbReference type="RefSeq" id="WP_254569184.1">
    <property type="nucleotide sequence ID" value="NZ_CP098502.1"/>
</dbReference>
<comment type="subcellular location">
    <subcellularLocation>
        <location evidence="1">Cell membrane</location>
        <topology evidence="1">Multi-pass membrane protein</topology>
    </subcellularLocation>
</comment>
<evidence type="ECO:0000313" key="7">
    <source>
        <dbReference type="EMBL" id="UTI62446.1"/>
    </source>
</evidence>
<dbReference type="InterPro" id="IPR043428">
    <property type="entry name" value="LivM-like"/>
</dbReference>
<dbReference type="Proteomes" id="UP001056035">
    <property type="component" value="Chromosome"/>
</dbReference>
<name>A0ABY5DNL3_9ACTN</name>
<organism evidence="7 8">
    <name type="scientific">Paraconexibacter antarcticus</name>
    <dbReference type="NCBI Taxonomy" id="2949664"/>
    <lineage>
        <taxon>Bacteria</taxon>
        <taxon>Bacillati</taxon>
        <taxon>Actinomycetota</taxon>
        <taxon>Thermoleophilia</taxon>
        <taxon>Solirubrobacterales</taxon>
        <taxon>Paraconexibacteraceae</taxon>
        <taxon>Paraconexibacter</taxon>
    </lineage>
</organism>
<evidence type="ECO:0000256" key="4">
    <source>
        <dbReference type="ARBA" id="ARBA00022989"/>
    </source>
</evidence>
<reference evidence="7 8" key="1">
    <citation type="submission" date="2022-06" db="EMBL/GenBank/DDBJ databases">
        <title>Paraconexibacter antarcticus.</title>
        <authorList>
            <person name="Kim C.S."/>
        </authorList>
    </citation>
    <scope>NUCLEOTIDE SEQUENCE [LARGE SCALE GENOMIC DNA]</scope>
    <source>
        <strain evidence="7 8">02-257</strain>
    </source>
</reference>
<feature type="transmembrane region" description="Helical" evidence="6">
    <location>
        <begin position="290"/>
        <end position="323"/>
    </location>
</feature>
<evidence type="ECO:0000256" key="5">
    <source>
        <dbReference type="ARBA" id="ARBA00023136"/>
    </source>
</evidence>
<keyword evidence="8" id="KW-1185">Reference proteome</keyword>
<keyword evidence="5 6" id="KW-0472">Membrane</keyword>
<feature type="transmembrane region" description="Helical" evidence="6">
    <location>
        <begin position="212"/>
        <end position="230"/>
    </location>
</feature>
<sequence length="393" mass="41831">MATTVKKKPLAALEDRFPKLGRGPQAVLITAIAIFAVIFPLLMDPISGTLADATQYLAYVVMGLGLNIVVGFAGLLDLGYVAFYAVGAYCSGWLMSSFYADANIHILVTGTAAQAPGVHVNFLLVLVIAAMLCAVAGVIIGLPTLRLRGDYIAIVTLAFGEIVHVFAVNGDGIHPFGVGYPLTKGRDGISPIDQIKLPGLSQFNSYLNLRPYYWTILAIAAIAIFISLRLRDSRLGRAWIAIREDEVAAASMGIPLVKTKLQAYAIGAALGGVSGAFLGPYLQIVNADSFAFSFSIFVIATIILGGLGSVWGVVLGSILLSYINYTLIPDQLNSVPHKIGLDFNLADVSIGIFGVLLLFVMLIRPEGLLPERRRKIELTEGIGAAETSFEVST</sequence>
<feature type="transmembrane region" description="Helical" evidence="6">
    <location>
        <begin position="343"/>
        <end position="363"/>
    </location>
</feature>
<feature type="transmembrane region" description="Helical" evidence="6">
    <location>
        <begin position="120"/>
        <end position="142"/>
    </location>
</feature>
<feature type="transmembrane region" description="Helical" evidence="6">
    <location>
        <begin position="261"/>
        <end position="284"/>
    </location>
</feature>
<protein>
    <submittedName>
        <fullName evidence="7">Branched-chain amino acid ABC transporter permease</fullName>
    </submittedName>
</protein>